<dbReference type="Proteomes" id="UP000297716">
    <property type="component" value="Unassembled WGS sequence"/>
</dbReference>
<proteinExistence type="predicted"/>
<protein>
    <recommendedName>
        <fullName evidence="3">RRM domain-containing protein</fullName>
    </recommendedName>
</protein>
<dbReference type="AlphaFoldDB" id="A0A4Z0YTU7"/>
<dbReference type="EMBL" id="SKBN01000114">
    <property type="protein sequence ID" value="TGJ82831.1"/>
    <property type="molecule type" value="Genomic_DNA"/>
</dbReference>
<evidence type="ECO:0000313" key="2">
    <source>
        <dbReference type="Proteomes" id="UP000297716"/>
    </source>
</evidence>
<name>A0A4Z0YTU7_9PEZI</name>
<dbReference type="OrthoDB" id="3508416at2759"/>
<evidence type="ECO:0008006" key="3">
    <source>
        <dbReference type="Google" id="ProtNLM"/>
    </source>
</evidence>
<keyword evidence="2" id="KW-1185">Reference proteome</keyword>
<evidence type="ECO:0000313" key="1">
    <source>
        <dbReference type="EMBL" id="TGJ82831.1"/>
    </source>
</evidence>
<sequence>MNAFDQMSGITGESFNQSSNCQNHTAAANQPRVANTSLLLTGLHRNITYSAVFNAIRNIGKIKDARIYDRAGESKATTIKFFSRNAIRLLNLAKAGYYRINVTRPSVTWNDDEIEGEEDPGDRSRGLKITGPQDIVNKISLEKIWDKYLVYDTEKVHEGVEGGIGVVEYYFAIFQTVITSG</sequence>
<accession>A0A4Z0YTU7</accession>
<reference evidence="1 2" key="1">
    <citation type="submission" date="2019-03" db="EMBL/GenBank/DDBJ databases">
        <title>Draft genome sequence of Xylaria hypoxylon DSM 108379, a ubiquitous saprotrophic-parasitic fungi on hardwood.</title>
        <authorList>
            <person name="Buettner E."/>
            <person name="Leonhardt S."/>
            <person name="Gebauer A.M."/>
            <person name="Liers C."/>
            <person name="Hofrichter M."/>
            <person name="Kellner H."/>
        </authorList>
    </citation>
    <scope>NUCLEOTIDE SEQUENCE [LARGE SCALE GENOMIC DNA]</scope>
    <source>
        <strain evidence="1 2">DSM 108379</strain>
    </source>
</reference>
<organism evidence="1 2">
    <name type="scientific">Xylaria hypoxylon</name>
    <dbReference type="NCBI Taxonomy" id="37992"/>
    <lineage>
        <taxon>Eukaryota</taxon>
        <taxon>Fungi</taxon>
        <taxon>Dikarya</taxon>
        <taxon>Ascomycota</taxon>
        <taxon>Pezizomycotina</taxon>
        <taxon>Sordariomycetes</taxon>
        <taxon>Xylariomycetidae</taxon>
        <taxon>Xylariales</taxon>
        <taxon>Xylariaceae</taxon>
        <taxon>Xylaria</taxon>
    </lineage>
</organism>
<comment type="caution">
    <text evidence="1">The sequence shown here is derived from an EMBL/GenBank/DDBJ whole genome shotgun (WGS) entry which is preliminary data.</text>
</comment>
<gene>
    <name evidence="1" type="ORF">E0Z10_g5936</name>
</gene>